<evidence type="ECO:0000256" key="1">
    <source>
        <dbReference type="SAM" id="MobiDB-lite"/>
    </source>
</evidence>
<gene>
    <name evidence="2" type="ORF">ACFQBQ_03430</name>
</gene>
<dbReference type="RefSeq" id="WP_263372576.1">
    <property type="nucleotide sequence ID" value="NZ_JAGSYD010000005.1"/>
</dbReference>
<comment type="caution">
    <text evidence="2">The sequence shown here is derived from an EMBL/GenBank/DDBJ whole genome shotgun (WGS) entry which is preliminary data.</text>
</comment>
<feature type="compositionally biased region" description="Basic and acidic residues" evidence="1">
    <location>
        <begin position="25"/>
        <end position="38"/>
    </location>
</feature>
<dbReference type="Proteomes" id="UP001596391">
    <property type="component" value="Unassembled WGS sequence"/>
</dbReference>
<proteinExistence type="predicted"/>
<accession>A0ABW1Z536</accession>
<feature type="region of interest" description="Disordered" evidence="1">
    <location>
        <begin position="25"/>
        <end position="70"/>
    </location>
</feature>
<reference evidence="3" key="1">
    <citation type="journal article" date="2019" name="Int. J. Syst. Evol. Microbiol.">
        <title>The Global Catalogue of Microorganisms (GCM) 10K type strain sequencing project: providing services to taxonomists for standard genome sequencing and annotation.</title>
        <authorList>
            <consortium name="The Broad Institute Genomics Platform"/>
            <consortium name="The Broad Institute Genome Sequencing Center for Infectious Disease"/>
            <person name="Wu L."/>
            <person name="Ma J."/>
        </authorList>
    </citation>
    <scope>NUCLEOTIDE SEQUENCE [LARGE SCALE GENOMIC DNA]</scope>
    <source>
        <strain evidence="3">CGMCC 1.16026</strain>
    </source>
</reference>
<evidence type="ECO:0000313" key="3">
    <source>
        <dbReference type="Proteomes" id="UP001596391"/>
    </source>
</evidence>
<protein>
    <submittedName>
        <fullName evidence="2">Uncharacterized protein</fullName>
    </submittedName>
</protein>
<sequence>MNEERLRIERDAIIRDEERLRELEREQEAIENGPHDGYQDVSRLSRTRSDADDLDLQLRREKERLHSEDR</sequence>
<evidence type="ECO:0000313" key="2">
    <source>
        <dbReference type="EMBL" id="MFC6644656.1"/>
    </source>
</evidence>
<organism evidence="2 3">
    <name type="scientific">Granulicella cerasi</name>
    <dbReference type="NCBI Taxonomy" id="741063"/>
    <lineage>
        <taxon>Bacteria</taxon>
        <taxon>Pseudomonadati</taxon>
        <taxon>Acidobacteriota</taxon>
        <taxon>Terriglobia</taxon>
        <taxon>Terriglobales</taxon>
        <taxon>Acidobacteriaceae</taxon>
        <taxon>Granulicella</taxon>
    </lineage>
</organism>
<keyword evidence="3" id="KW-1185">Reference proteome</keyword>
<name>A0ABW1Z536_9BACT</name>
<dbReference type="EMBL" id="JBHSWI010000001">
    <property type="protein sequence ID" value="MFC6644656.1"/>
    <property type="molecule type" value="Genomic_DNA"/>
</dbReference>
<feature type="compositionally biased region" description="Basic and acidic residues" evidence="1">
    <location>
        <begin position="47"/>
        <end position="70"/>
    </location>
</feature>